<evidence type="ECO:0000256" key="4">
    <source>
        <dbReference type="ARBA" id="ARBA00022989"/>
    </source>
</evidence>
<dbReference type="InterPro" id="IPR051542">
    <property type="entry name" value="Hydrogenase_cytochrome"/>
</dbReference>
<dbReference type="InterPro" id="IPR011577">
    <property type="entry name" value="Cyt_b561_bac/Ni-Hgenase"/>
</dbReference>
<evidence type="ECO:0000259" key="7">
    <source>
        <dbReference type="Pfam" id="PF01292"/>
    </source>
</evidence>
<proteinExistence type="predicted"/>
<name>A0A3D9FEY4_9SPHN</name>
<evidence type="ECO:0000256" key="6">
    <source>
        <dbReference type="SAM" id="Phobius"/>
    </source>
</evidence>
<accession>A0A3D9FEY4</accession>
<feature type="domain" description="Cytochrome b561 bacterial/Ni-hydrogenase" evidence="7">
    <location>
        <begin position="19"/>
        <end position="269"/>
    </location>
</feature>
<dbReference type="InterPro" id="IPR016174">
    <property type="entry name" value="Di-haem_cyt_TM"/>
</dbReference>
<feature type="transmembrane region" description="Helical" evidence="6">
    <location>
        <begin position="26"/>
        <end position="46"/>
    </location>
</feature>
<feature type="transmembrane region" description="Helical" evidence="6">
    <location>
        <begin position="193"/>
        <end position="215"/>
    </location>
</feature>
<dbReference type="PANTHER" id="PTHR30485">
    <property type="entry name" value="NI/FE-HYDROGENASE 1 B-TYPE CYTOCHROME SUBUNIT"/>
    <property type="match status" value="1"/>
</dbReference>
<dbReference type="Proteomes" id="UP000256310">
    <property type="component" value="Unassembled WGS sequence"/>
</dbReference>
<evidence type="ECO:0000256" key="1">
    <source>
        <dbReference type="ARBA" id="ARBA00004651"/>
    </source>
</evidence>
<dbReference type="AlphaFoldDB" id="A0A3D9FEY4"/>
<dbReference type="GO" id="GO:0020037">
    <property type="term" value="F:heme binding"/>
    <property type="evidence" value="ECO:0007669"/>
    <property type="project" value="TreeGrafter"/>
</dbReference>
<dbReference type="GO" id="GO:0005886">
    <property type="term" value="C:plasma membrane"/>
    <property type="evidence" value="ECO:0007669"/>
    <property type="project" value="UniProtKB-SubCell"/>
</dbReference>
<gene>
    <name evidence="8" type="ORF">DFR46_1235</name>
</gene>
<reference evidence="8 9" key="1">
    <citation type="submission" date="2018-07" db="EMBL/GenBank/DDBJ databases">
        <title>Genomic Encyclopedia of Type Strains, Phase IV (KMG-IV): sequencing the most valuable type-strain genomes for metagenomic binning, comparative biology and taxonomic classification.</title>
        <authorList>
            <person name="Goeker M."/>
        </authorList>
    </citation>
    <scope>NUCLEOTIDE SEQUENCE [LARGE SCALE GENOMIC DNA]</scope>
    <source>
        <strain evidence="8 9">DSM 26725</strain>
    </source>
</reference>
<keyword evidence="9" id="KW-1185">Reference proteome</keyword>
<evidence type="ECO:0000313" key="8">
    <source>
        <dbReference type="EMBL" id="RED16218.1"/>
    </source>
</evidence>
<dbReference type="GO" id="GO:0009055">
    <property type="term" value="F:electron transfer activity"/>
    <property type="evidence" value="ECO:0007669"/>
    <property type="project" value="InterPro"/>
</dbReference>
<keyword evidence="4 6" id="KW-1133">Transmembrane helix</keyword>
<dbReference type="SUPFAM" id="SSF81342">
    <property type="entry name" value="Transmembrane di-heme cytochromes"/>
    <property type="match status" value="1"/>
</dbReference>
<evidence type="ECO:0000256" key="2">
    <source>
        <dbReference type="ARBA" id="ARBA00022475"/>
    </source>
</evidence>
<keyword evidence="3 6" id="KW-0812">Transmembrane</keyword>
<dbReference type="Pfam" id="PF01292">
    <property type="entry name" value="Ni_hydr_CYTB"/>
    <property type="match status" value="1"/>
</dbReference>
<dbReference type="PANTHER" id="PTHR30485:SF1">
    <property type="entry name" value="CYTOCHROME YDHU-RELATED"/>
    <property type="match status" value="1"/>
</dbReference>
<protein>
    <submittedName>
        <fullName evidence="8">Thiosulfate reductase cytochrome b subunit</fullName>
    </submittedName>
</protein>
<comment type="caution">
    <text evidence="8">The sequence shown here is derived from an EMBL/GenBank/DDBJ whole genome shotgun (WGS) entry which is preliminary data.</text>
</comment>
<dbReference type="Gene3D" id="1.20.950.20">
    <property type="entry name" value="Transmembrane di-heme cytochromes, Chain C"/>
    <property type="match status" value="1"/>
</dbReference>
<comment type="subcellular location">
    <subcellularLocation>
        <location evidence="1">Cell membrane</location>
        <topology evidence="1">Multi-pass membrane protein</topology>
    </subcellularLocation>
</comment>
<evidence type="ECO:0000256" key="3">
    <source>
        <dbReference type="ARBA" id="ARBA00022692"/>
    </source>
</evidence>
<feature type="transmembrane region" description="Helical" evidence="6">
    <location>
        <begin position="235"/>
        <end position="257"/>
    </location>
</feature>
<evidence type="ECO:0000313" key="9">
    <source>
        <dbReference type="Proteomes" id="UP000256310"/>
    </source>
</evidence>
<organism evidence="8 9">
    <name type="scientific">Parasphingopyxis lamellibrachiae</name>
    <dbReference type="NCBI Taxonomy" id="680125"/>
    <lineage>
        <taxon>Bacteria</taxon>
        <taxon>Pseudomonadati</taxon>
        <taxon>Pseudomonadota</taxon>
        <taxon>Alphaproteobacteria</taxon>
        <taxon>Sphingomonadales</taxon>
        <taxon>Sphingomonadaceae</taxon>
        <taxon>Parasphingopyxis</taxon>
    </lineage>
</organism>
<keyword evidence="5 6" id="KW-0472">Membrane</keyword>
<dbReference type="GO" id="GO:0022904">
    <property type="term" value="P:respiratory electron transport chain"/>
    <property type="evidence" value="ECO:0007669"/>
    <property type="project" value="InterPro"/>
</dbReference>
<dbReference type="EMBL" id="QRDP01000004">
    <property type="protein sequence ID" value="RED16218.1"/>
    <property type="molecule type" value="Genomic_DNA"/>
</dbReference>
<evidence type="ECO:0000256" key="5">
    <source>
        <dbReference type="ARBA" id="ARBA00023136"/>
    </source>
</evidence>
<feature type="transmembrane region" description="Helical" evidence="6">
    <location>
        <begin position="122"/>
        <end position="141"/>
    </location>
</feature>
<dbReference type="RefSeq" id="WP_211306382.1">
    <property type="nucleotide sequence ID" value="NZ_QRDP01000004.1"/>
</dbReference>
<keyword evidence="2" id="KW-1003">Cell membrane</keyword>
<sequence>MAIEEDMAAEPQPGALVKRHRISTRLWHWTNAIAIIVLLMSGLSIFNAHPRLYWGSYGANPDTPWLQISNEGNRGYLQIGETQITTTGVLGRWREPDGDISTRAFPHWATIPGYYSLAAGRLWHFFFAWIFVLSGLAYWAWSFGNRHIQRDLKPSRKELSPKHIWNDIASHARLRFPTGAAALKYNILQKLSYLIVLFVLLPLIVLTGLTMSPMMDTAWPWLLDLFGGRQSARSIHFIVAFLIVLFIVVHLAMVVLAGPFNEVRSMITGKFRLPKARGDARPLRPEFAEEQAQ</sequence>